<gene>
    <name evidence="2" type="ORF">ACH4WX_18460</name>
</gene>
<dbReference type="RefSeq" id="WP_197039664.1">
    <property type="nucleotide sequence ID" value="NZ_JBIRUQ010000004.1"/>
</dbReference>
<dbReference type="InterPro" id="IPR032710">
    <property type="entry name" value="NTF2-like_dom_sf"/>
</dbReference>
<reference evidence="2 3" key="1">
    <citation type="submission" date="2024-10" db="EMBL/GenBank/DDBJ databases">
        <title>The Natural Products Discovery Center: Release of the First 8490 Sequenced Strains for Exploring Actinobacteria Biosynthetic Diversity.</title>
        <authorList>
            <person name="Kalkreuter E."/>
            <person name="Kautsar S.A."/>
            <person name="Yang D."/>
            <person name="Bader C.D."/>
            <person name="Teijaro C.N."/>
            <person name="Fluegel L."/>
            <person name="Davis C.M."/>
            <person name="Simpson J.R."/>
            <person name="Lauterbach L."/>
            <person name="Steele A.D."/>
            <person name="Gui C."/>
            <person name="Meng S."/>
            <person name="Li G."/>
            <person name="Viehrig K."/>
            <person name="Ye F."/>
            <person name="Su P."/>
            <person name="Kiefer A.F."/>
            <person name="Nichols A."/>
            <person name="Cepeda A.J."/>
            <person name="Yan W."/>
            <person name="Fan B."/>
            <person name="Jiang Y."/>
            <person name="Adhikari A."/>
            <person name="Zheng C.-J."/>
            <person name="Schuster L."/>
            <person name="Cowan T.M."/>
            <person name="Smanski M.J."/>
            <person name="Chevrette M.G."/>
            <person name="De Carvalho L.P.S."/>
            <person name="Shen B."/>
        </authorList>
    </citation>
    <scope>NUCLEOTIDE SEQUENCE [LARGE SCALE GENOMIC DNA]</scope>
    <source>
        <strain evidence="2 3">NPDC020568</strain>
    </source>
</reference>
<evidence type="ECO:0000259" key="1">
    <source>
        <dbReference type="Pfam" id="PF12680"/>
    </source>
</evidence>
<accession>A0ABW7TNU3</accession>
<evidence type="ECO:0000313" key="3">
    <source>
        <dbReference type="Proteomes" id="UP001611263"/>
    </source>
</evidence>
<dbReference type="GeneID" id="93503556"/>
<protein>
    <submittedName>
        <fullName evidence="2">Nuclear transport factor 2 family protein</fullName>
    </submittedName>
</protein>
<sequence length="147" mass="16359">MPRTPEETMRRLLDLLLAKDMDAVADLWTEEGTAEFPFAAGAAPRRLLGREEIRGYLSGFPEMYDVRKIPALTVHHTARPDTVVVEYTAHGYSVRSGEPYRMDYIVVITVQSGAITAFRDYWNPVANATAAGTLPDLLTSLQSETAR</sequence>
<comment type="caution">
    <text evidence="2">The sequence shown here is derived from an EMBL/GenBank/DDBJ whole genome shotgun (WGS) entry which is preliminary data.</text>
</comment>
<dbReference type="Pfam" id="PF12680">
    <property type="entry name" value="SnoaL_2"/>
    <property type="match status" value="1"/>
</dbReference>
<dbReference type="Gene3D" id="3.10.450.50">
    <property type="match status" value="1"/>
</dbReference>
<evidence type="ECO:0000313" key="2">
    <source>
        <dbReference type="EMBL" id="MFI1462701.1"/>
    </source>
</evidence>
<keyword evidence="3" id="KW-1185">Reference proteome</keyword>
<feature type="domain" description="SnoaL-like" evidence="1">
    <location>
        <begin position="10"/>
        <end position="117"/>
    </location>
</feature>
<dbReference type="CDD" id="cd00531">
    <property type="entry name" value="NTF2_like"/>
    <property type="match status" value="1"/>
</dbReference>
<proteinExistence type="predicted"/>
<organism evidence="2 3">
    <name type="scientific">Nocardia carnea</name>
    <dbReference type="NCBI Taxonomy" id="37328"/>
    <lineage>
        <taxon>Bacteria</taxon>
        <taxon>Bacillati</taxon>
        <taxon>Actinomycetota</taxon>
        <taxon>Actinomycetes</taxon>
        <taxon>Mycobacteriales</taxon>
        <taxon>Nocardiaceae</taxon>
        <taxon>Nocardia</taxon>
    </lineage>
</organism>
<name>A0ABW7TNU3_9NOCA</name>
<dbReference type="InterPro" id="IPR037401">
    <property type="entry name" value="SnoaL-like"/>
</dbReference>
<dbReference type="EMBL" id="JBIRUQ010000004">
    <property type="protein sequence ID" value="MFI1462701.1"/>
    <property type="molecule type" value="Genomic_DNA"/>
</dbReference>
<dbReference type="Proteomes" id="UP001611263">
    <property type="component" value="Unassembled WGS sequence"/>
</dbReference>
<dbReference type="SUPFAM" id="SSF54427">
    <property type="entry name" value="NTF2-like"/>
    <property type="match status" value="1"/>
</dbReference>